<dbReference type="GO" id="GO:0016887">
    <property type="term" value="F:ATP hydrolysis activity"/>
    <property type="evidence" value="ECO:0007669"/>
    <property type="project" value="InterPro"/>
</dbReference>
<dbReference type="Gene3D" id="3.40.50.300">
    <property type="entry name" value="P-loop containing nucleotide triphosphate hydrolases"/>
    <property type="match status" value="1"/>
</dbReference>
<accession>A0A098BYH3</accession>
<dbReference type="PATRIC" id="fig|1562970.3.peg.453"/>
<evidence type="ECO:0000313" key="3">
    <source>
        <dbReference type="Proteomes" id="UP000032417"/>
    </source>
</evidence>
<dbReference type="EMBL" id="LN515532">
    <property type="protein sequence ID" value="CEA15226.1"/>
    <property type="molecule type" value="Genomic_DNA"/>
</dbReference>
<proteinExistence type="predicted"/>
<name>A0A098BYH3_9BACT</name>
<dbReference type="GO" id="GO:0006302">
    <property type="term" value="P:double-strand break repair"/>
    <property type="evidence" value="ECO:0007669"/>
    <property type="project" value="InterPro"/>
</dbReference>
<feature type="coiled-coil region" evidence="1">
    <location>
        <begin position="219"/>
        <end position="269"/>
    </location>
</feature>
<reference evidence="2 3" key="1">
    <citation type="submission" date="2014-08" db="EMBL/GenBank/DDBJ databases">
        <authorList>
            <person name="Wibberg D."/>
        </authorList>
    </citation>
    <scope>NUCLEOTIDE SEQUENCE [LARGE SCALE GENOMIC DNA]</scope>
    <source>
        <strain evidence="3">ING2-E5B</strain>
    </source>
</reference>
<feature type="coiled-coil region" evidence="1">
    <location>
        <begin position="471"/>
        <end position="519"/>
    </location>
</feature>
<dbReference type="OrthoDB" id="9795626at2"/>
<protein>
    <submittedName>
        <fullName evidence="2">Putative DNA sulfur modification protein DndD</fullName>
    </submittedName>
</protein>
<evidence type="ECO:0000313" key="2">
    <source>
        <dbReference type="EMBL" id="CEA15226.1"/>
    </source>
</evidence>
<keyword evidence="1" id="KW-0175">Coiled coil</keyword>
<dbReference type="KEGG" id="pbt:ING2E5B_0459"/>
<organism evidence="2 3">
    <name type="scientific">Fermentimonas caenicola</name>
    <dbReference type="NCBI Taxonomy" id="1562970"/>
    <lineage>
        <taxon>Bacteria</taxon>
        <taxon>Pseudomonadati</taxon>
        <taxon>Bacteroidota</taxon>
        <taxon>Bacteroidia</taxon>
        <taxon>Bacteroidales</taxon>
        <taxon>Dysgonomonadaceae</taxon>
        <taxon>Fermentimonas</taxon>
    </lineage>
</organism>
<dbReference type="HOGENOM" id="CLU_024631_0_0_10"/>
<sequence>MKIKSIELNNYRLYYGKNIVVFPNGNNKNLHLISGENGFGKTTFLHSLLWCLYGRLMSDVDETFRKDISNGGYNATLIANLNEICRNRLNTEIGTNKISKIKKKGYSVDTNYIREFSSYSVSLEFIDVHIPSIPSQSLKITRSFDVILNQEEVEILIDGVKSELTSEIGNEIFINDFILNKDIARFFFFDSEKIVLLAETNTMEEKRRLSSAYNEVLGVKKYEDLKKNLENMRLRFRRKSDDIETRNILNELLSKQKLLNEKNKEIEKQSIILSDQIFLLKKEDEDLQIQLLREGNSVTVEEFNRQKLLLSKLQEKDTNNKQKLKHFLEFAPFAISGELLLQTKRQLERDIEIIQSQNDIKNQNILLSKIYANTTEAINKMSLTEKDKNQIIHSFKSIITKYQSNKSDEKCLINLSKQDFDEFISVFSNITTTYRIEFEHLADDYRKNKQILDRTSRNLSNMKSKENDDVIKSIRKKKNEIERKITDFESKIRILHEKKGAINKELSVLERKISELSKTVNLDDNVAKKDEVAEQLINELNIFLVSLKKEKKLALETRIKTTLNNLMHKSDFIGEVNVVIEEDIIDINLLSKEGYLIKKESLSKGEQQLYATSLLKALVEESGIEFPVFIDSPLQKFDKSHANKIITEFYPTISKQVVLFPLLHKELSESDLEVMKPHINSVYLLRNKNSKSYIERVEIENLMKY</sequence>
<dbReference type="AlphaFoldDB" id="A0A098BYH3"/>
<dbReference type="STRING" id="1562970.ING2E5B_0459"/>
<gene>
    <name evidence="2" type="ORF">ING2E5B_0459</name>
</gene>
<dbReference type="REBASE" id="404511">
    <property type="entry name" value="M.Psp385DndDP"/>
</dbReference>
<dbReference type="InterPro" id="IPR027417">
    <property type="entry name" value="P-loop_NTPase"/>
</dbReference>
<keyword evidence="3" id="KW-1185">Reference proteome</keyword>
<dbReference type="SUPFAM" id="SSF52540">
    <property type="entry name" value="P-loop containing nucleoside triphosphate hydrolases"/>
    <property type="match status" value="2"/>
</dbReference>
<evidence type="ECO:0000256" key="1">
    <source>
        <dbReference type="SAM" id="Coils"/>
    </source>
</evidence>
<dbReference type="Proteomes" id="UP000032417">
    <property type="component" value="Chromosome 1"/>
</dbReference>